<dbReference type="OrthoDB" id="1911748at2759"/>
<dbReference type="InterPro" id="IPR046357">
    <property type="entry name" value="PPIase_dom_sf"/>
</dbReference>
<evidence type="ECO:0000313" key="1">
    <source>
        <dbReference type="EMBL" id="CAD6196683.1"/>
    </source>
</evidence>
<proteinExistence type="predicted"/>
<dbReference type="AlphaFoldDB" id="A0A8S1HMY5"/>
<accession>A0A8S1HMY5</accession>
<gene>
    <name evidence="1" type="ORF">CAUJ_LOCUS12596</name>
</gene>
<sequence length="97" mass="11242">MLEDTYSVPNSRDGSLRVLGDLKCPLDDFDLVFWQGDLGWMTRGSMVGPFQDAAFALSNRLCKKIMAKDLVRTRRYIKKFIVMKANIQARLDQLRRE</sequence>
<dbReference type="GO" id="GO:0003755">
    <property type="term" value="F:peptidyl-prolyl cis-trans isomerase activity"/>
    <property type="evidence" value="ECO:0007669"/>
    <property type="project" value="InterPro"/>
</dbReference>
<dbReference type="Gene3D" id="3.10.50.40">
    <property type="match status" value="1"/>
</dbReference>
<dbReference type="EMBL" id="CAJGYM010000077">
    <property type="protein sequence ID" value="CAD6196683.1"/>
    <property type="molecule type" value="Genomic_DNA"/>
</dbReference>
<evidence type="ECO:0000313" key="2">
    <source>
        <dbReference type="Proteomes" id="UP000835052"/>
    </source>
</evidence>
<organism evidence="1 2">
    <name type="scientific">Caenorhabditis auriculariae</name>
    <dbReference type="NCBI Taxonomy" id="2777116"/>
    <lineage>
        <taxon>Eukaryota</taxon>
        <taxon>Metazoa</taxon>
        <taxon>Ecdysozoa</taxon>
        <taxon>Nematoda</taxon>
        <taxon>Chromadorea</taxon>
        <taxon>Rhabditida</taxon>
        <taxon>Rhabditina</taxon>
        <taxon>Rhabditomorpha</taxon>
        <taxon>Rhabditoidea</taxon>
        <taxon>Rhabditidae</taxon>
        <taxon>Peloderinae</taxon>
        <taxon>Caenorhabditis</taxon>
    </lineage>
</organism>
<dbReference type="Proteomes" id="UP000835052">
    <property type="component" value="Unassembled WGS sequence"/>
</dbReference>
<name>A0A8S1HMY5_9PELO</name>
<keyword evidence="2" id="KW-1185">Reference proteome</keyword>
<reference evidence="1" key="1">
    <citation type="submission" date="2020-10" db="EMBL/GenBank/DDBJ databases">
        <authorList>
            <person name="Kikuchi T."/>
        </authorList>
    </citation>
    <scope>NUCLEOTIDE SEQUENCE</scope>
    <source>
        <strain evidence="1">NKZ352</strain>
    </source>
</reference>
<comment type="caution">
    <text evidence="1">The sequence shown here is derived from an EMBL/GenBank/DDBJ whole genome shotgun (WGS) entry which is preliminary data.</text>
</comment>
<protein>
    <submittedName>
        <fullName evidence="1">Uncharacterized protein</fullName>
    </submittedName>
</protein>